<gene>
    <name evidence="2" type="ORF">F9K24_07375</name>
</gene>
<protein>
    <recommendedName>
        <fullName evidence="4">Glycosyltransferase RgtA/B/C/D-like domain-containing protein</fullName>
    </recommendedName>
</protein>
<organism evidence="2 3">
    <name type="scientific">Leptonema illini</name>
    <dbReference type="NCBI Taxonomy" id="183"/>
    <lineage>
        <taxon>Bacteria</taxon>
        <taxon>Pseudomonadati</taxon>
        <taxon>Spirochaetota</taxon>
        <taxon>Spirochaetia</taxon>
        <taxon>Leptospirales</taxon>
        <taxon>Leptospiraceae</taxon>
        <taxon>Leptonema</taxon>
    </lineage>
</organism>
<feature type="transmembrane region" description="Helical" evidence="1">
    <location>
        <begin position="355"/>
        <end position="372"/>
    </location>
</feature>
<keyword evidence="1" id="KW-0472">Membrane</keyword>
<keyword evidence="1" id="KW-0812">Transmembrane</keyword>
<dbReference type="Proteomes" id="UP000460298">
    <property type="component" value="Unassembled WGS sequence"/>
</dbReference>
<feature type="transmembrane region" description="Helical" evidence="1">
    <location>
        <begin position="295"/>
        <end position="314"/>
    </location>
</feature>
<feature type="transmembrane region" description="Helical" evidence="1">
    <location>
        <begin position="75"/>
        <end position="94"/>
    </location>
</feature>
<feature type="transmembrane region" description="Helical" evidence="1">
    <location>
        <begin position="193"/>
        <end position="212"/>
    </location>
</feature>
<evidence type="ECO:0000313" key="3">
    <source>
        <dbReference type="Proteomes" id="UP000460298"/>
    </source>
</evidence>
<feature type="transmembrane region" description="Helical" evidence="1">
    <location>
        <begin position="379"/>
        <end position="398"/>
    </location>
</feature>
<name>A0A833LZ67_9LEPT</name>
<evidence type="ECO:0008006" key="4">
    <source>
        <dbReference type="Google" id="ProtNLM"/>
    </source>
</evidence>
<evidence type="ECO:0000256" key="1">
    <source>
        <dbReference type="SAM" id="Phobius"/>
    </source>
</evidence>
<sequence>MKKFRKRFLQVTPVLLLSFVLLKLLYGLPDVFDLSVADEAFYLNSARTGVLRADGFLYLLWLRGLLGVMDPISAYYTNLIVLIIFFSIAAFLWFRVSSGSTSVGLILAVLMTVSTMNTVGWPYITRLSAAILMLAATGISIVQKPDSRFMIAMPAALILSYIRPEFAMAGMLFGAFALYYSWRNRKAEPKSSLVLAIVSAGLLLLLIVVSPVDHSRSMVAFSQHYALDLHEIGMWPEEPWATGNQLMERDFPGASSFVEAMVTNPAAVIGHVWRNALRLPFEIIEAVRPYWLTGIFWKFLIALSFTGLMLRLLLMLRPTREWKKDITRLTEGGILLLFLLPLIVSILIIYPRQHYLIMILPIVVGFGVWRLKLPVSRQVGVGAAAVIFSLFFAYWMPWTANLRPGFRFPSSVQSSHGAGLCTLRDRVDALNLLKKERSFTLLSPLGMLQPYLNEGWTEILHYAKSTSFLEFLARESITAIWVNSDLMNDVRFRDDDQFKTFLLHPPAGWRKVGVSGCSEQYLLILEPFL</sequence>
<dbReference type="EMBL" id="WBUI01000005">
    <property type="protein sequence ID" value="KAB2933655.1"/>
    <property type="molecule type" value="Genomic_DNA"/>
</dbReference>
<feature type="transmembrane region" description="Helical" evidence="1">
    <location>
        <begin position="162"/>
        <end position="181"/>
    </location>
</feature>
<accession>A0A833LZ67</accession>
<comment type="caution">
    <text evidence="2">The sequence shown here is derived from an EMBL/GenBank/DDBJ whole genome shotgun (WGS) entry which is preliminary data.</text>
</comment>
<reference evidence="2 3" key="1">
    <citation type="submission" date="2019-10" db="EMBL/GenBank/DDBJ databases">
        <title>Extracellular Electron Transfer in a Candidatus Methanoperedens spp. Enrichment Culture.</title>
        <authorList>
            <person name="Berger S."/>
            <person name="Rangel Shaw D."/>
            <person name="Berben T."/>
            <person name="In 'T Zandt M."/>
            <person name="Frank J."/>
            <person name="Reimann J."/>
            <person name="Jetten M.S.M."/>
            <person name="Welte C.U."/>
        </authorList>
    </citation>
    <scope>NUCLEOTIDE SEQUENCE [LARGE SCALE GENOMIC DNA]</scope>
    <source>
        <strain evidence="2">SB12</strain>
    </source>
</reference>
<dbReference type="AlphaFoldDB" id="A0A833LZ67"/>
<keyword evidence="1" id="KW-1133">Transmembrane helix</keyword>
<proteinExistence type="predicted"/>
<feature type="transmembrane region" description="Helical" evidence="1">
    <location>
        <begin position="326"/>
        <end position="349"/>
    </location>
</feature>
<feature type="transmembrane region" description="Helical" evidence="1">
    <location>
        <begin position="100"/>
        <end position="116"/>
    </location>
</feature>
<evidence type="ECO:0000313" key="2">
    <source>
        <dbReference type="EMBL" id="KAB2933655.1"/>
    </source>
</evidence>